<dbReference type="PROSITE" id="PS00737">
    <property type="entry name" value="THIOLASE_2"/>
    <property type="match status" value="1"/>
</dbReference>
<feature type="active site" description="Proton acceptor" evidence="5">
    <location>
        <position position="349"/>
    </location>
</feature>
<evidence type="ECO:0000259" key="8">
    <source>
        <dbReference type="Pfam" id="PF02803"/>
    </source>
</evidence>
<dbReference type="AlphaFoldDB" id="A0A370SLM3"/>
<gene>
    <name evidence="9" type="ORF">DEU51_106104</name>
</gene>
<protein>
    <submittedName>
        <fullName evidence="9">Acetyl-CoA acetyltransferase</fullName>
    </submittedName>
</protein>
<evidence type="ECO:0000256" key="1">
    <source>
        <dbReference type="ARBA" id="ARBA00010982"/>
    </source>
</evidence>
<dbReference type="EMBL" id="QRAV01000006">
    <property type="protein sequence ID" value="RDL20657.1"/>
    <property type="molecule type" value="Genomic_DNA"/>
</dbReference>
<dbReference type="PANTHER" id="PTHR18919">
    <property type="entry name" value="ACETYL-COA C-ACYLTRANSFERASE"/>
    <property type="match status" value="1"/>
</dbReference>
<dbReference type="SUPFAM" id="SSF53901">
    <property type="entry name" value="Thiolase-like"/>
    <property type="match status" value="2"/>
</dbReference>
<dbReference type="Pfam" id="PF00108">
    <property type="entry name" value="Thiolase_N"/>
    <property type="match status" value="1"/>
</dbReference>
<comment type="catalytic activity">
    <reaction evidence="4">
        <text>succinyl-CoA + acetyl-CoA = 3-oxoadipyl-CoA + CoA</text>
        <dbReference type="Rhea" id="RHEA:19481"/>
        <dbReference type="ChEBI" id="CHEBI:57287"/>
        <dbReference type="ChEBI" id="CHEBI:57288"/>
        <dbReference type="ChEBI" id="CHEBI:57292"/>
        <dbReference type="ChEBI" id="CHEBI:57348"/>
        <dbReference type="EC" id="2.3.1.174"/>
    </reaction>
</comment>
<comment type="caution">
    <text evidence="9">The sequence shown here is derived from an EMBL/GenBank/DDBJ whole genome shotgun (WGS) entry which is preliminary data.</text>
</comment>
<sequence length="393" mass="40584">MQDVVIVAATRTAIGSFQGSLASVSAVDLGAAVIRQLLQQTGLDGAQVDEVIMGQVLTAGAGQNPARQAAIKAGLPHAVPAMTLNKVCGSGLKALHLGAQAIRCGDADVIIAGGQENMSLSNYVMPGARTGLRMGHAQIVDTMISDGLWDAFNDYHMGITAENLVDKYEISREQQDAFAAASQHKAAAAIEAGRFVDEITPILIPQRKGDPVAFKVDEQPRGETTAESLAKLRPAFKKDGSVTAGNASSLNDGAAAVILMSAEKAKALGLPVLATIAAYANAGVDPAIMGIGPVSATRRCLDKAGWSIEQLDLIEANEAFAAQSLAVAKDLQWDLDKVNVNGGAIALGHPIGASGCRVLVTLLHEMIKRDAKKGLATLCIGGGQGVALALERA</sequence>
<evidence type="ECO:0000256" key="2">
    <source>
        <dbReference type="ARBA" id="ARBA00022679"/>
    </source>
</evidence>
<feature type="domain" description="Thiolase N-terminal" evidence="7">
    <location>
        <begin position="4"/>
        <end position="262"/>
    </location>
</feature>
<dbReference type="InterPro" id="IPR020610">
    <property type="entry name" value="Thiolase_AS"/>
</dbReference>
<organism evidence="9 10">
    <name type="scientific">Pseudomonas jessenii</name>
    <dbReference type="NCBI Taxonomy" id="77298"/>
    <lineage>
        <taxon>Bacteria</taxon>
        <taxon>Pseudomonadati</taxon>
        <taxon>Pseudomonadota</taxon>
        <taxon>Gammaproteobacteria</taxon>
        <taxon>Pseudomonadales</taxon>
        <taxon>Pseudomonadaceae</taxon>
        <taxon>Pseudomonas</taxon>
    </lineage>
</organism>
<feature type="active site" description="Proton acceptor" evidence="5">
    <location>
        <position position="379"/>
    </location>
</feature>
<dbReference type="GO" id="GO:0044281">
    <property type="term" value="P:small molecule metabolic process"/>
    <property type="evidence" value="ECO:0007669"/>
    <property type="project" value="UniProtKB-ARBA"/>
</dbReference>
<dbReference type="InterPro" id="IPR002155">
    <property type="entry name" value="Thiolase"/>
</dbReference>
<dbReference type="InterPro" id="IPR020613">
    <property type="entry name" value="Thiolase_CS"/>
</dbReference>
<name>A0A370SLM3_PSEJE</name>
<evidence type="ECO:0000313" key="10">
    <source>
        <dbReference type="Proteomes" id="UP000255365"/>
    </source>
</evidence>
<evidence type="ECO:0000256" key="5">
    <source>
        <dbReference type="PIRSR" id="PIRSR000429-1"/>
    </source>
</evidence>
<dbReference type="PIRSF" id="PIRSF000429">
    <property type="entry name" value="Ac-CoA_Ac_transf"/>
    <property type="match status" value="1"/>
</dbReference>
<keyword evidence="2 6" id="KW-0808">Transferase</keyword>
<evidence type="ECO:0000256" key="6">
    <source>
        <dbReference type="RuleBase" id="RU003557"/>
    </source>
</evidence>
<dbReference type="PROSITE" id="PS00098">
    <property type="entry name" value="THIOLASE_1"/>
    <property type="match status" value="1"/>
</dbReference>
<evidence type="ECO:0000256" key="4">
    <source>
        <dbReference type="ARBA" id="ARBA00048527"/>
    </source>
</evidence>
<keyword evidence="3 6" id="KW-0012">Acyltransferase</keyword>
<dbReference type="InterPro" id="IPR016039">
    <property type="entry name" value="Thiolase-like"/>
</dbReference>
<dbReference type="Proteomes" id="UP000255365">
    <property type="component" value="Unassembled WGS sequence"/>
</dbReference>
<feature type="domain" description="Thiolase C-terminal" evidence="8">
    <location>
        <begin position="271"/>
        <end position="392"/>
    </location>
</feature>
<dbReference type="GO" id="GO:0033812">
    <property type="term" value="F:3-oxoadipyl-CoA thiolase activity"/>
    <property type="evidence" value="ECO:0007669"/>
    <property type="project" value="UniProtKB-EC"/>
</dbReference>
<dbReference type="Gene3D" id="3.40.47.10">
    <property type="match status" value="2"/>
</dbReference>
<feature type="active site" description="Acyl-thioester intermediate" evidence="5">
    <location>
        <position position="88"/>
    </location>
</feature>
<evidence type="ECO:0000313" key="9">
    <source>
        <dbReference type="EMBL" id="RDL20657.1"/>
    </source>
</evidence>
<evidence type="ECO:0000256" key="3">
    <source>
        <dbReference type="ARBA" id="ARBA00023315"/>
    </source>
</evidence>
<dbReference type="PANTHER" id="PTHR18919:SF107">
    <property type="entry name" value="ACETYL-COA ACETYLTRANSFERASE, CYTOSOLIC"/>
    <property type="match status" value="1"/>
</dbReference>
<dbReference type="InterPro" id="IPR020616">
    <property type="entry name" value="Thiolase_N"/>
</dbReference>
<proteinExistence type="inferred from homology"/>
<comment type="similarity">
    <text evidence="1 6">Belongs to the thiolase-like superfamily. Thiolase family.</text>
</comment>
<reference evidence="9 10" key="1">
    <citation type="submission" date="2018-07" db="EMBL/GenBank/DDBJ databases">
        <title>Genome sequencing of rice bacterial endophytes.</title>
        <authorList>
            <person name="Venturi V."/>
        </authorList>
    </citation>
    <scope>NUCLEOTIDE SEQUENCE [LARGE SCALE GENOMIC DNA]</scope>
    <source>
        <strain evidence="9 10">E2333</strain>
    </source>
</reference>
<dbReference type="NCBIfam" id="NF004206">
    <property type="entry name" value="PRK05656.1"/>
    <property type="match status" value="1"/>
</dbReference>
<dbReference type="CDD" id="cd00751">
    <property type="entry name" value="thiolase"/>
    <property type="match status" value="1"/>
</dbReference>
<dbReference type="FunFam" id="3.40.47.10:FF:000010">
    <property type="entry name" value="Acetyl-CoA acetyltransferase (Thiolase)"/>
    <property type="match status" value="1"/>
</dbReference>
<dbReference type="InterPro" id="IPR020617">
    <property type="entry name" value="Thiolase_C"/>
</dbReference>
<dbReference type="RefSeq" id="WP_115146786.1">
    <property type="nucleotide sequence ID" value="NZ_QRAV01000006.1"/>
</dbReference>
<dbReference type="InterPro" id="IPR020615">
    <property type="entry name" value="Thiolase_acyl_enz_int_AS"/>
</dbReference>
<accession>A0A370SLM3</accession>
<dbReference type="PROSITE" id="PS00099">
    <property type="entry name" value="THIOLASE_3"/>
    <property type="match status" value="1"/>
</dbReference>
<dbReference type="Pfam" id="PF02803">
    <property type="entry name" value="Thiolase_C"/>
    <property type="match status" value="1"/>
</dbReference>
<dbReference type="NCBIfam" id="TIGR01930">
    <property type="entry name" value="AcCoA-C-Actrans"/>
    <property type="match status" value="1"/>
</dbReference>
<evidence type="ECO:0000259" key="7">
    <source>
        <dbReference type="Pfam" id="PF00108"/>
    </source>
</evidence>